<protein>
    <recommendedName>
        <fullName evidence="4">DNA repair protein</fullName>
    </recommendedName>
</protein>
<dbReference type="STRING" id="1702221.AALO17_26640"/>
<dbReference type="PATRIC" id="fig|1702221.3.peg.2593"/>
<dbReference type="Proteomes" id="UP000069771">
    <property type="component" value="Chromosome"/>
</dbReference>
<keyword evidence="3" id="KW-1185">Reference proteome</keyword>
<keyword evidence="1" id="KW-0175">Coiled coil</keyword>
<dbReference type="KEGG" id="fro:AALO17_26640"/>
<evidence type="ECO:0000313" key="2">
    <source>
        <dbReference type="EMBL" id="AMK55798.1"/>
    </source>
</evidence>
<accession>A0A140DYS1</accession>
<sequence>MKEKELKKLSRLQLVDLLIESTEENERLKTLVQKLSDELESRRIECRKAGNIAQAALQLNGVFEAAQQAAEDYLNEIRQQTERAAP</sequence>
<dbReference type="RefSeq" id="WP_067559803.1">
    <property type="nucleotide sequence ID" value="NZ_CAMTBT010000092.1"/>
</dbReference>
<name>A0A140DYS1_9FIRM</name>
<dbReference type="AlphaFoldDB" id="A0A140DYS1"/>
<dbReference type="OrthoDB" id="1863015at2"/>
<evidence type="ECO:0008006" key="4">
    <source>
        <dbReference type="Google" id="ProtNLM"/>
    </source>
</evidence>
<feature type="coiled-coil region" evidence="1">
    <location>
        <begin position="18"/>
        <end position="83"/>
    </location>
</feature>
<dbReference type="EMBL" id="CP011391">
    <property type="protein sequence ID" value="AMK55798.1"/>
    <property type="molecule type" value="Genomic_DNA"/>
</dbReference>
<evidence type="ECO:0000313" key="3">
    <source>
        <dbReference type="Proteomes" id="UP000069771"/>
    </source>
</evidence>
<evidence type="ECO:0000256" key="1">
    <source>
        <dbReference type="SAM" id="Coils"/>
    </source>
</evidence>
<organism evidence="2 3">
    <name type="scientific">Faecalibaculum rodentium</name>
    <dbReference type="NCBI Taxonomy" id="1702221"/>
    <lineage>
        <taxon>Bacteria</taxon>
        <taxon>Bacillati</taxon>
        <taxon>Bacillota</taxon>
        <taxon>Erysipelotrichia</taxon>
        <taxon>Erysipelotrichales</taxon>
        <taxon>Erysipelotrichaceae</taxon>
        <taxon>Faecalibaculum</taxon>
    </lineage>
</organism>
<dbReference type="GeneID" id="78479143"/>
<proteinExistence type="predicted"/>
<reference evidence="2 3" key="1">
    <citation type="journal article" date="2016" name="Gut Pathog.">
        <title>Whole genome sequencing of "Faecalibaculum rodentium" ALO17, isolated from C57BL/6J laboratory mouse feces.</title>
        <authorList>
            <person name="Lim S."/>
            <person name="Chang D.H."/>
            <person name="Ahn S."/>
            <person name="Kim B.C."/>
        </authorList>
    </citation>
    <scope>NUCLEOTIDE SEQUENCE [LARGE SCALE GENOMIC DNA]</scope>
    <source>
        <strain evidence="2 3">Alo17</strain>
    </source>
</reference>
<gene>
    <name evidence="2" type="ORF">AALO17_26640</name>
</gene>